<evidence type="ECO:0000313" key="8">
    <source>
        <dbReference type="EMBL" id="GLR89209.1"/>
    </source>
</evidence>
<comment type="pathway">
    <text evidence="1">Plant hormone metabolism; auxin biosynthesis.</text>
</comment>
<evidence type="ECO:0000256" key="2">
    <source>
        <dbReference type="ARBA" id="ARBA00005833"/>
    </source>
</evidence>
<comment type="caution">
    <text evidence="8">The sequence shown here is derived from an EMBL/GenBank/DDBJ whole genome shotgun (WGS) entry which is preliminary data.</text>
</comment>
<name>A0ABQ6B705_9BRAD</name>
<dbReference type="EMBL" id="BSOW01000024">
    <property type="protein sequence ID" value="GLR89209.1"/>
    <property type="molecule type" value="Genomic_DNA"/>
</dbReference>
<dbReference type="Pfam" id="PF01593">
    <property type="entry name" value="Amino_oxidase"/>
    <property type="match status" value="1"/>
</dbReference>
<organism evidence="8 9">
    <name type="scientific">Bradyrhizobium iriomotense</name>
    <dbReference type="NCBI Taxonomy" id="441950"/>
    <lineage>
        <taxon>Bacteria</taxon>
        <taxon>Pseudomonadati</taxon>
        <taxon>Pseudomonadota</taxon>
        <taxon>Alphaproteobacteria</taxon>
        <taxon>Hyphomicrobiales</taxon>
        <taxon>Nitrobacteraceae</taxon>
        <taxon>Bradyrhizobium</taxon>
    </lineage>
</organism>
<protein>
    <recommendedName>
        <fullName evidence="4">Tryptophan 2-monooxygenase</fullName>
        <ecNumber evidence="3">1.13.12.3</ecNumber>
    </recommendedName>
</protein>
<reference evidence="9" key="1">
    <citation type="journal article" date="2019" name="Int. J. Syst. Evol. Microbiol.">
        <title>The Global Catalogue of Microorganisms (GCM) 10K type strain sequencing project: providing services to taxonomists for standard genome sequencing and annotation.</title>
        <authorList>
            <consortium name="The Broad Institute Genomics Platform"/>
            <consortium name="The Broad Institute Genome Sequencing Center for Infectious Disease"/>
            <person name="Wu L."/>
            <person name="Ma J."/>
        </authorList>
    </citation>
    <scope>NUCLEOTIDE SEQUENCE [LARGE SCALE GENOMIC DNA]</scope>
    <source>
        <strain evidence="9">NBRC 102520</strain>
    </source>
</reference>
<dbReference type="Proteomes" id="UP001156905">
    <property type="component" value="Unassembled WGS sequence"/>
</dbReference>
<dbReference type="PANTHER" id="PTHR10742">
    <property type="entry name" value="FLAVIN MONOAMINE OXIDASE"/>
    <property type="match status" value="1"/>
</dbReference>
<accession>A0ABQ6B705</accession>
<evidence type="ECO:0000256" key="6">
    <source>
        <dbReference type="ARBA" id="ARBA00047321"/>
    </source>
</evidence>
<gene>
    <name evidence="8" type="ORF">GCM10007857_59220</name>
</gene>
<keyword evidence="9" id="KW-1185">Reference proteome</keyword>
<feature type="domain" description="Amine oxidase" evidence="7">
    <location>
        <begin position="16"/>
        <end position="422"/>
    </location>
</feature>
<comment type="catalytic activity">
    <reaction evidence="6">
        <text>L-tryptophan + O2 = indole-3-acetamide + CO2 + H2O</text>
        <dbReference type="Rhea" id="RHEA:16165"/>
        <dbReference type="ChEBI" id="CHEBI:15377"/>
        <dbReference type="ChEBI" id="CHEBI:15379"/>
        <dbReference type="ChEBI" id="CHEBI:16031"/>
        <dbReference type="ChEBI" id="CHEBI:16526"/>
        <dbReference type="ChEBI" id="CHEBI:57912"/>
        <dbReference type="EC" id="1.13.12.3"/>
    </reaction>
</comment>
<evidence type="ECO:0000259" key="7">
    <source>
        <dbReference type="Pfam" id="PF01593"/>
    </source>
</evidence>
<dbReference type="InterPro" id="IPR002937">
    <property type="entry name" value="Amino_oxidase"/>
</dbReference>
<evidence type="ECO:0000256" key="3">
    <source>
        <dbReference type="ARBA" id="ARBA00012535"/>
    </source>
</evidence>
<dbReference type="RefSeq" id="WP_284271252.1">
    <property type="nucleotide sequence ID" value="NZ_BSOW01000024.1"/>
</dbReference>
<dbReference type="SUPFAM" id="SSF51905">
    <property type="entry name" value="FAD/NAD(P)-binding domain"/>
    <property type="match status" value="1"/>
</dbReference>
<dbReference type="Gene3D" id="3.50.50.60">
    <property type="entry name" value="FAD/NAD(P)-binding domain"/>
    <property type="match status" value="1"/>
</dbReference>
<proteinExistence type="inferred from homology"/>
<dbReference type="InterPro" id="IPR050281">
    <property type="entry name" value="Flavin_monoamine_oxidase"/>
</dbReference>
<dbReference type="EC" id="1.13.12.3" evidence="3"/>
<evidence type="ECO:0000313" key="9">
    <source>
        <dbReference type="Proteomes" id="UP001156905"/>
    </source>
</evidence>
<evidence type="ECO:0000256" key="4">
    <source>
        <dbReference type="ARBA" id="ARBA00017871"/>
    </source>
</evidence>
<evidence type="ECO:0000256" key="5">
    <source>
        <dbReference type="ARBA" id="ARBA00023070"/>
    </source>
</evidence>
<comment type="similarity">
    <text evidence="2">Belongs to the tryptophan 2-monooxygenase family.</text>
</comment>
<sequence length="427" mass="45669">MSDTSEHIVVVGAGAAGLMAARELARAGRRVTILEARMRCGGRILPLSAAEFGYEAAGGAEFVHGEAPVTRALLAEAGLSLATIAGTQWSVEGGKLSREARHDPHEVELHQVVKEVKDDLTVDEFLRRYFADSQYESLRQFVTRMVEGYDAADPARASVLALRDEWMAGGRHAQGRIVGGYGALIEFLEAECRARGVDIRLGSIVSGVEEADGGVVIRCGNGEVHRGDAAVLTVPVPLLKEIALPRAAREKAAVAADIGFGNVIKILLRFERRWWLDRQADITDLTFLLSDEKIPVWWTQHPAGDAVLTGWFGGPQTASLAGLTEPELIEAGLASLAGIFGLSPNDPALRLIAARAINWAHDPYARGAYSWATPQTRDAQSILASADGTAVLFSGEALYRGRDMGTVEAALASGRETAAVILKGCVR</sequence>
<dbReference type="PANTHER" id="PTHR10742:SF410">
    <property type="entry name" value="LYSINE-SPECIFIC HISTONE DEMETHYLASE 2"/>
    <property type="match status" value="1"/>
</dbReference>
<dbReference type="SUPFAM" id="SSF54373">
    <property type="entry name" value="FAD-linked reductases, C-terminal domain"/>
    <property type="match status" value="1"/>
</dbReference>
<dbReference type="InterPro" id="IPR036188">
    <property type="entry name" value="FAD/NAD-bd_sf"/>
</dbReference>
<evidence type="ECO:0000256" key="1">
    <source>
        <dbReference type="ARBA" id="ARBA00004814"/>
    </source>
</evidence>
<keyword evidence="5" id="KW-0073">Auxin biosynthesis</keyword>